<evidence type="ECO:0000313" key="4">
    <source>
        <dbReference type="Proteomes" id="UP001228049"/>
    </source>
</evidence>
<reference evidence="3" key="1">
    <citation type="submission" date="2023-04" db="EMBL/GenBank/DDBJ databases">
        <title>Chromosome-level genome of Chaenocephalus aceratus.</title>
        <authorList>
            <person name="Park H."/>
        </authorList>
    </citation>
    <scope>NUCLEOTIDE SEQUENCE</scope>
    <source>
        <strain evidence="3">DE</strain>
        <tissue evidence="3">Muscle</tissue>
    </source>
</reference>
<gene>
    <name evidence="3" type="ORF">KUDE01_015380</name>
</gene>
<evidence type="ECO:0000256" key="1">
    <source>
        <dbReference type="SAM" id="Coils"/>
    </source>
</evidence>
<protein>
    <submittedName>
        <fullName evidence="3">Bile salt-activated lipase</fullName>
    </submittedName>
</protein>
<feature type="region of interest" description="Disordered" evidence="2">
    <location>
        <begin position="193"/>
        <end position="212"/>
    </location>
</feature>
<keyword evidence="1" id="KW-0175">Coiled coil</keyword>
<keyword evidence="4" id="KW-1185">Reference proteome</keyword>
<organism evidence="3 4">
    <name type="scientific">Dissostichus eleginoides</name>
    <name type="common">Patagonian toothfish</name>
    <name type="synonym">Dissostichus amissus</name>
    <dbReference type="NCBI Taxonomy" id="100907"/>
    <lineage>
        <taxon>Eukaryota</taxon>
        <taxon>Metazoa</taxon>
        <taxon>Chordata</taxon>
        <taxon>Craniata</taxon>
        <taxon>Vertebrata</taxon>
        <taxon>Euteleostomi</taxon>
        <taxon>Actinopterygii</taxon>
        <taxon>Neopterygii</taxon>
        <taxon>Teleostei</taxon>
        <taxon>Neoteleostei</taxon>
        <taxon>Acanthomorphata</taxon>
        <taxon>Eupercaria</taxon>
        <taxon>Perciformes</taxon>
        <taxon>Notothenioidei</taxon>
        <taxon>Nototheniidae</taxon>
        <taxon>Dissostichus</taxon>
    </lineage>
</organism>
<feature type="region of interest" description="Disordered" evidence="2">
    <location>
        <begin position="220"/>
        <end position="335"/>
    </location>
</feature>
<proteinExistence type="predicted"/>
<evidence type="ECO:0000256" key="2">
    <source>
        <dbReference type="SAM" id="MobiDB-lite"/>
    </source>
</evidence>
<name>A0AAD9B197_DISEL</name>
<dbReference type="EMBL" id="JASDAP010000106">
    <property type="protein sequence ID" value="KAK1875607.1"/>
    <property type="molecule type" value="Genomic_DNA"/>
</dbReference>
<dbReference type="Proteomes" id="UP001228049">
    <property type="component" value="Unassembled WGS sequence"/>
</dbReference>
<sequence length="369" mass="40839">MQCDPALLDPASDQWDCEAGRMLLHLTDNRRVQKVLLRQLFVLDAMMSLLEGLQSARQLMTLPCPPNPEGGARHRWKALKMESLSGGEETETLLQRLQEKIQQIHTKRHTLTQLVAQLHSKKQQCEQLQESLQKAQNALQICDHQLMSLEAESAAALCQLTGWQRIRDELQAYVSSVQDVMQINLLSITQSELKVELRPRPPSPLSSNELEPLQLSVTWSHDDQEGSKSCSLSGEEGSKSCSLSGEEGSKELQPLGRGGVKELQPLGREGVKELQPLGREGVKELQPLGRGGVKGAAASRERRGQRSCSLSGEEGSKELQPLGRGGGSEGLLDSVSGRRSELSAALLEIMRNYMEQFLLLAEIQELRSR</sequence>
<accession>A0AAD9B197</accession>
<dbReference type="AlphaFoldDB" id="A0AAD9B197"/>
<feature type="coiled-coil region" evidence="1">
    <location>
        <begin position="87"/>
        <end position="152"/>
    </location>
</feature>
<comment type="caution">
    <text evidence="3">The sequence shown here is derived from an EMBL/GenBank/DDBJ whole genome shotgun (WGS) entry which is preliminary data.</text>
</comment>
<evidence type="ECO:0000313" key="3">
    <source>
        <dbReference type="EMBL" id="KAK1875607.1"/>
    </source>
</evidence>